<evidence type="ECO:0000313" key="4">
    <source>
        <dbReference type="Proteomes" id="UP000219182"/>
    </source>
</evidence>
<evidence type="ECO:0000259" key="2">
    <source>
        <dbReference type="Pfam" id="PF22725"/>
    </source>
</evidence>
<gene>
    <name evidence="3" type="ORF">CN311_09875</name>
</gene>
<dbReference type="Pfam" id="PF01408">
    <property type="entry name" value="GFO_IDH_MocA"/>
    <property type="match status" value="1"/>
</dbReference>
<reference evidence="3 4" key="1">
    <citation type="submission" date="2017-09" db="EMBL/GenBank/DDBJ databases">
        <title>Mesorhizobum sanjuanii sp. nov. isolated from nodules of Lotus tenuis in saline-alkaline lowlands of Flooding Pampa.</title>
        <authorList>
            <person name="Sannazzaro A.I."/>
            <person name="Torres Tejerizo G.A."/>
            <person name="Fontana F."/>
            <person name="Cumpa Velazquez L.M."/>
            <person name="Hansen L."/>
            <person name="Pistorio M."/>
            <person name="Estrella M.J."/>
        </authorList>
    </citation>
    <scope>NUCLEOTIDE SEQUENCE [LARGE SCALE GENOMIC DNA]</scope>
    <source>
        <strain evidence="3 4">BSA136</strain>
    </source>
</reference>
<organism evidence="3 4">
    <name type="scientific">Mesorhizobium sanjuanii</name>
    <dbReference type="NCBI Taxonomy" id="2037900"/>
    <lineage>
        <taxon>Bacteria</taxon>
        <taxon>Pseudomonadati</taxon>
        <taxon>Pseudomonadota</taxon>
        <taxon>Alphaproteobacteria</taxon>
        <taxon>Hyphomicrobiales</taxon>
        <taxon>Phyllobacteriaceae</taxon>
        <taxon>Mesorhizobium</taxon>
    </lineage>
</organism>
<dbReference type="InterPro" id="IPR036291">
    <property type="entry name" value="NAD(P)-bd_dom_sf"/>
</dbReference>
<evidence type="ECO:0000313" key="3">
    <source>
        <dbReference type="EMBL" id="PDQ21292.1"/>
    </source>
</evidence>
<name>A0A2A6FHQ6_9HYPH</name>
<dbReference type="InterPro" id="IPR055170">
    <property type="entry name" value="GFO_IDH_MocA-like_dom"/>
</dbReference>
<dbReference type="InterPro" id="IPR000683">
    <property type="entry name" value="Gfo/Idh/MocA-like_OxRdtase_N"/>
</dbReference>
<comment type="caution">
    <text evidence="3">The sequence shown here is derived from an EMBL/GenBank/DDBJ whole genome shotgun (WGS) entry which is preliminary data.</text>
</comment>
<dbReference type="SUPFAM" id="SSF55347">
    <property type="entry name" value="Glyceraldehyde-3-phosphate dehydrogenase-like, C-terminal domain"/>
    <property type="match status" value="1"/>
</dbReference>
<proteinExistence type="predicted"/>
<keyword evidence="4" id="KW-1185">Reference proteome</keyword>
<protein>
    <submittedName>
        <fullName evidence="3">1,5-anhydro-D-fructose reductase</fullName>
    </submittedName>
</protein>
<dbReference type="RefSeq" id="WP_097573217.1">
    <property type="nucleotide sequence ID" value="NZ_NWQG01000049.1"/>
</dbReference>
<dbReference type="SUPFAM" id="SSF51735">
    <property type="entry name" value="NAD(P)-binding Rossmann-fold domains"/>
    <property type="match status" value="1"/>
</dbReference>
<evidence type="ECO:0000259" key="1">
    <source>
        <dbReference type="Pfam" id="PF01408"/>
    </source>
</evidence>
<dbReference type="Proteomes" id="UP000219182">
    <property type="component" value="Unassembled WGS sequence"/>
</dbReference>
<dbReference type="Gene3D" id="3.30.360.10">
    <property type="entry name" value="Dihydrodipicolinate Reductase, domain 2"/>
    <property type="match status" value="1"/>
</dbReference>
<dbReference type="AlphaFoldDB" id="A0A2A6FHQ6"/>
<dbReference type="PANTHER" id="PTHR43377:SF1">
    <property type="entry name" value="BILIVERDIN REDUCTASE A"/>
    <property type="match status" value="1"/>
</dbReference>
<dbReference type="EMBL" id="NWQG01000049">
    <property type="protein sequence ID" value="PDQ21292.1"/>
    <property type="molecule type" value="Genomic_DNA"/>
</dbReference>
<feature type="domain" description="Gfo/Idh/MocA-like oxidoreductase N-terminal" evidence="1">
    <location>
        <begin position="21"/>
        <end position="141"/>
    </location>
</feature>
<sequence length="360" mass="38811">MTEASKVMPTASRARRDAGKVRWAIVGASQIARSWVAKAIQSVPDAELVAVVSRSADRGRAFADDLGIPVSATSLKSLLAETAIDAVYVSTNNDRHRDDTLEAAAAGLHVLCEKPLGLTLYDAVEMARTCDRAGVVLATNHHMRGAATHRAIRDLVLTGQIGRPLAARVMYCEYLPKELQTWRTKDKTQGGVIYDLTVHNVDVLRFVLADEPVEVMSMKASSLIGENGVEDQVQSIVNFASGLIAYMHEGQVFAHHETALEIHGTEGSIYGRGILDEAPSGRVYVRRGTEMTEIPVEPANLYATTIARFNAAVLHGDRPAATGWDGVASLATALAVRRSAQEGVRVSVPRFEKNPPVPVA</sequence>
<dbReference type="Gene3D" id="3.40.50.720">
    <property type="entry name" value="NAD(P)-binding Rossmann-like Domain"/>
    <property type="match status" value="1"/>
</dbReference>
<dbReference type="GO" id="GO:0000166">
    <property type="term" value="F:nucleotide binding"/>
    <property type="evidence" value="ECO:0007669"/>
    <property type="project" value="InterPro"/>
</dbReference>
<accession>A0A2A6FHQ6</accession>
<dbReference type="Pfam" id="PF22725">
    <property type="entry name" value="GFO_IDH_MocA_C3"/>
    <property type="match status" value="1"/>
</dbReference>
<dbReference type="PANTHER" id="PTHR43377">
    <property type="entry name" value="BILIVERDIN REDUCTASE A"/>
    <property type="match status" value="1"/>
</dbReference>
<feature type="domain" description="GFO/IDH/MocA-like oxidoreductase" evidence="2">
    <location>
        <begin position="149"/>
        <end position="269"/>
    </location>
</feature>
<dbReference type="InterPro" id="IPR051450">
    <property type="entry name" value="Gfo/Idh/MocA_Oxidoreductases"/>
</dbReference>